<gene>
    <name evidence="6" type="ORF">MARPO_0120s0046</name>
</gene>
<evidence type="ECO:0000256" key="4">
    <source>
        <dbReference type="ARBA" id="ARBA00022840"/>
    </source>
</evidence>
<protein>
    <recommendedName>
        <fullName evidence="8">Leucine-rich repeat-containing N-terminal plant-type domain-containing protein</fullName>
    </recommendedName>
</protein>
<dbReference type="SUPFAM" id="SSF52058">
    <property type="entry name" value="L domain-like"/>
    <property type="match status" value="1"/>
</dbReference>
<sequence length="296" mass="32957">MKTVTIWDNQLKRRIPAYADWHQNKLSGQIAAEFGALRRQKLLFVRENELPSSIPVFRGNCNSGEGTEDFVFFVDNLIAGIPTFLGQCTSLERLDLCLNELEGPIPAEIGCLSMCSNCLEEVITAFIGNCSQLETHQLSSNQLTAQTPSELGDLSRSRILYLQDNTFTGPSSLGRSSFLEELSLRTNDLKGHILSALGDLRRIRIMYRWRSLLNGSPPESLDNFSKLQEVSKVTTIWKAVSQTCSRTSPPSSLCTCPGIDSVDPARFPKLPKLQELLLDKNDFSGVSPKSWASHYP</sequence>
<evidence type="ECO:0000256" key="1">
    <source>
        <dbReference type="ARBA" id="ARBA00022614"/>
    </source>
</evidence>
<dbReference type="EMBL" id="KZ772792">
    <property type="protein sequence ID" value="PTQ30771.1"/>
    <property type="molecule type" value="Genomic_DNA"/>
</dbReference>
<dbReference type="OrthoDB" id="2105857at2759"/>
<proteinExistence type="predicted"/>
<keyword evidence="7" id="KW-1185">Reference proteome</keyword>
<keyword evidence="3" id="KW-0547">Nucleotide-binding</keyword>
<keyword evidence="4" id="KW-0067">ATP-binding</keyword>
<dbReference type="Gene3D" id="3.80.10.10">
    <property type="entry name" value="Ribonuclease Inhibitor"/>
    <property type="match status" value="1"/>
</dbReference>
<keyword evidence="1" id="KW-0433">Leucine-rich repeat</keyword>
<evidence type="ECO:0000256" key="2">
    <source>
        <dbReference type="ARBA" id="ARBA00022737"/>
    </source>
</evidence>
<dbReference type="InterPro" id="IPR032675">
    <property type="entry name" value="LRR_dom_sf"/>
</dbReference>
<dbReference type="InterPro" id="IPR050647">
    <property type="entry name" value="Plant_LRR-RLKs"/>
</dbReference>
<evidence type="ECO:0000313" key="6">
    <source>
        <dbReference type="EMBL" id="PTQ30771.1"/>
    </source>
</evidence>
<dbReference type="PANTHER" id="PTHR48056:SF81">
    <property type="entry name" value="RECEPTOR PROTEIN-TYROSINE KINASE CEPR1"/>
    <property type="match status" value="1"/>
</dbReference>
<keyword evidence="5" id="KW-0325">Glycoprotein</keyword>
<evidence type="ECO:0008006" key="8">
    <source>
        <dbReference type="Google" id="ProtNLM"/>
    </source>
</evidence>
<accession>A0A2R6WAB7</accession>
<keyword evidence="2" id="KW-0677">Repeat</keyword>
<evidence type="ECO:0000256" key="5">
    <source>
        <dbReference type="ARBA" id="ARBA00023180"/>
    </source>
</evidence>
<dbReference type="Pfam" id="PF00560">
    <property type="entry name" value="LRR_1"/>
    <property type="match status" value="1"/>
</dbReference>
<reference evidence="7" key="1">
    <citation type="journal article" date="2017" name="Cell">
        <title>Insights into land plant evolution garnered from the Marchantia polymorpha genome.</title>
        <authorList>
            <person name="Bowman J.L."/>
            <person name="Kohchi T."/>
            <person name="Yamato K.T."/>
            <person name="Jenkins J."/>
            <person name="Shu S."/>
            <person name="Ishizaki K."/>
            <person name="Yamaoka S."/>
            <person name="Nishihama R."/>
            <person name="Nakamura Y."/>
            <person name="Berger F."/>
            <person name="Adam C."/>
            <person name="Aki S.S."/>
            <person name="Althoff F."/>
            <person name="Araki T."/>
            <person name="Arteaga-Vazquez M.A."/>
            <person name="Balasubrmanian S."/>
            <person name="Barry K."/>
            <person name="Bauer D."/>
            <person name="Boehm C.R."/>
            <person name="Briginshaw L."/>
            <person name="Caballero-Perez J."/>
            <person name="Catarino B."/>
            <person name="Chen F."/>
            <person name="Chiyoda S."/>
            <person name="Chovatia M."/>
            <person name="Davies K.M."/>
            <person name="Delmans M."/>
            <person name="Demura T."/>
            <person name="Dierschke T."/>
            <person name="Dolan L."/>
            <person name="Dorantes-Acosta A.E."/>
            <person name="Eklund D.M."/>
            <person name="Florent S.N."/>
            <person name="Flores-Sandoval E."/>
            <person name="Fujiyama A."/>
            <person name="Fukuzawa H."/>
            <person name="Galik B."/>
            <person name="Grimanelli D."/>
            <person name="Grimwood J."/>
            <person name="Grossniklaus U."/>
            <person name="Hamada T."/>
            <person name="Haseloff J."/>
            <person name="Hetherington A.J."/>
            <person name="Higo A."/>
            <person name="Hirakawa Y."/>
            <person name="Hundley H.N."/>
            <person name="Ikeda Y."/>
            <person name="Inoue K."/>
            <person name="Inoue S.I."/>
            <person name="Ishida S."/>
            <person name="Jia Q."/>
            <person name="Kakita M."/>
            <person name="Kanazawa T."/>
            <person name="Kawai Y."/>
            <person name="Kawashima T."/>
            <person name="Kennedy M."/>
            <person name="Kinose K."/>
            <person name="Kinoshita T."/>
            <person name="Kohara Y."/>
            <person name="Koide E."/>
            <person name="Komatsu K."/>
            <person name="Kopischke S."/>
            <person name="Kubo M."/>
            <person name="Kyozuka J."/>
            <person name="Lagercrantz U."/>
            <person name="Lin S.S."/>
            <person name="Lindquist E."/>
            <person name="Lipzen A.M."/>
            <person name="Lu C.W."/>
            <person name="De Luna E."/>
            <person name="Martienssen R.A."/>
            <person name="Minamino N."/>
            <person name="Mizutani M."/>
            <person name="Mizutani M."/>
            <person name="Mochizuki N."/>
            <person name="Monte I."/>
            <person name="Mosher R."/>
            <person name="Nagasaki H."/>
            <person name="Nakagami H."/>
            <person name="Naramoto S."/>
            <person name="Nishitani K."/>
            <person name="Ohtani M."/>
            <person name="Okamoto T."/>
            <person name="Okumura M."/>
            <person name="Phillips J."/>
            <person name="Pollak B."/>
            <person name="Reinders A."/>
            <person name="Rovekamp M."/>
            <person name="Sano R."/>
            <person name="Sawa S."/>
            <person name="Schmid M.W."/>
            <person name="Shirakawa M."/>
            <person name="Solano R."/>
            <person name="Spunde A."/>
            <person name="Suetsugu N."/>
            <person name="Sugano S."/>
            <person name="Sugiyama A."/>
            <person name="Sun R."/>
            <person name="Suzuki Y."/>
            <person name="Takenaka M."/>
            <person name="Takezawa D."/>
            <person name="Tomogane H."/>
            <person name="Tsuzuki M."/>
            <person name="Ueda T."/>
            <person name="Umeda M."/>
            <person name="Ward J.M."/>
            <person name="Watanabe Y."/>
            <person name="Yazaki K."/>
            <person name="Yokoyama R."/>
            <person name="Yoshitake Y."/>
            <person name="Yotsui I."/>
            <person name="Zachgo S."/>
            <person name="Schmutz J."/>
        </authorList>
    </citation>
    <scope>NUCLEOTIDE SEQUENCE [LARGE SCALE GENOMIC DNA]</scope>
    <source>
        <strain evidence="7">Tak-1</strain>
    </source>
</reference>
<dbReference type="InterPro" id="IPR001611">
    <property type="entry name" value="Leu-rich_rpt"/>
</dbReference>
<evidence type="ECO:0000313" key="7">
    <source>
        <dbReference type="Proteomes" id="UP000244005"/>
    </source>
</evidence>
<evidence type="ECO:0000256" key="3">
    <source>
        <dbReference type="ARBA" id="ARBA00022741"/>
    </source>
</evidence>
<dbReference type="OMA" id="RIRIMYR"/>
<organism evidence="6 7">
    <name type="scientific">Marchantia polymorpha</name>
    <name type="common">Common liverwort</name>
    <name type="synonym">Marchantia aquatica</name>
    <dbReference type="NCBI Taxonomy" id="3197"/>
    <lineage>
        <taxon>Eukaryota</taxon>
        <taxon>Viridiplantae</taxon>
        <taxon>Streptophyta</taxon>
        <taxon>Embryophyta</taxon>
        <taxon>Marchantiophyta</taxon>
        <taxon>Marchantiopsida</taxon>
        <taxon>Marchantiidae</taxon>
        <taxon>Marchantiales</taxon>
        <taxon>Marchantiaceae</taxon>
        <taxon>Marchantia</taxon>
    </lineage>
</organism>
<dbReference type="AlphaFoldDB" id="A0A2R6WAB7"/>
<dbReference type="Proteomes" id="UP000244005">
    <property type="component" value="Unassembled WGS sequence"/>
</dbReference>
<name>A0A2R6WAB7_MARPO</name>
<dbReference type="PANTHER" id="PTHR48056">
    <property type="entry name" value="LRR RECEPTOR-LIKE SERINE/THREONINE-PROTEIN KINASE-RELATED"/>
    <property type="match status" value="1"/>
</dbReference>
<dbReference type="GO" id="GO:0005524">
    <property type="term" value="F:ATP binding"/>
    <property type="evidence" value="ECO:0007669"/>
    <property type="project" value="UniProtKB-KW"/>
</dbReference>